<dbReference type="Gene3D" id="3.30.565.10">
    <property type="entry name" value="Histidine kinase-like ATPase, C-terminal domain"/>
    <property type="match status" value="1"/>
</dbReference>
<evidence type="ECO:0000259" key="18">
    <source>
        <dbReference type="PROSITE" id="PS50109"/>
    </source>
</evidence>
<evidence type="ECO:0000256" key="1">
    <source>
        <dbReference type="ARBA" id="ARBA00000085"/>
    </source>
</evidence>
<keyword evidence="17" id="KW-1133">Transmembrane helix</keyword>
<evidence type="ECO:0000256" key="8">
    <source>
        <dbReference type="ARBA" id="ARBA00022679"/>
    </source>
</evidence>
<evidence type="ECO:0000256" key="4">
    <source>
        <dbReference type="ARBA" id="ARBA00012438"/>
    </source>
</evidence>
<dbReference type="Gene3D" id="1.20.5.1930">
    <property type="match status" value="1"/>
</dbReference>
<proteinExistence type="predicted"/>
<evidence type="ECO:0000256" key="9">
    <source>
        <dbReference type="ARBA" id="ARBA00022723"/>
    </source>
</evidence>
<evidence type="ECO:0000256" key="3">
    <source>
        <dbReference type="ARBA" id="ARBA00004496"/>
    </source>
</evidence>
<feature type="transmembrane region" description="Helical" evidence="17">
    <location>
        <begin position="6"/>
        <end position="29"/>
    </location>
</feature>
<dbReference type="InterPro" id="IPR000014">
    <property type="entry name" value="PAS"/>
</dbReference>
<dbReference type="InterPro" id="IPR036890">
    <property type="entry name" value="HATPase_C_sf"/>
</dbReference>
<organism evidence="21 22">
    <name type="scientific">Nitrospira japonica</name>
    <dbReference type="NCBI Taxonomy" id="1325564"/>
    <lineage>
        <taxon>Bacteria</taxon>
        <taxon>Pseudomonadati</taxon>
        <taxon>Nitrospirota</taxon>
        <taxon>Nitrospiria</taxon>
        <taxon>Nitrospirales</taxon>
        <taxon>Nitrospiraceae</taxon>
        <taxon>Nitrospira</taxon>
    </lineage>
</organism>
<dbReference type="GO" id="GO:0046872">
    <property type="term" value="F:metal ion binding"/>
    <property type="evidence" value="ECO:0007669"/>
    <property type="project" value="UniProtKB-KW"/>
</dbReference>
<keyword evidence="6" id="KW-0004">4Fe-4S</keyword>
<evidence type="ECO:0000256" key="14">
    <source>
        <dbReference type="ARBA" id="ARBA00024827"/>
    </source>
</evidence>
<evidence type="ECO:0000256" key="6">
    <source>
        <dbReference type="ARBA" id="ARBA00022485"/>
    </source>
</evidence>
<keyword evidence="12" id="KW-0902">Two-component regulatory system</keyword>
<dbReference type="GO" id="GO:0005737">
    <property type="term" value="C:cytoplasm"/>
    <property type="evidence" value="ECO:0007669"/>
    <property type="project" value="UniProtKB-SubCell"/>
</dbReference>
<comment type="function">
    <text evidence="14">Member of the two-component regulatory system NreB/NreC involved in the control of dissimilatory nitrate/nitrite reduction in response to oxygen. NreB functions as a direct oxygen sensor histidine kinase which is autophosphorylated, in the absence of oxygen, probably at the conserved histidine residue, and transfers its phosphate group probably to a conserved aspartate residue of NreC. NreB/NreC activates the expression of the nitrate (narGHJI) and nitrite (nir) reductase operons, as well as the putative nitrate transporter gene narT.</text>
</comment>
<reference evidence="21 22" key="1">
    <citation type="submission" date="2017-03" db="EMBL/GenBank/DDBJ databases">
        <authorList>
            <person name="Afonso C.L."/>
            <person name="Miller P.J."/>
            <person name="Scott M.A."/>
            <person name="Spackman E."/>
            <person name="Goraichik I."/>
            <person name="Dimitrov K.M."/>
            <person name="Suarez D.L."/>
            <person name="Swayne D.E."/>
        </authorList>
    </citation>
    <scope>NUCLEOTIDE SEQUENCE [LARGE SCALE GENOMIC DNA]</scope>
    <source>
        <strain evidence="21">Genome sequencing of Nitrospira japonica strain NJ11</strain>
    </source>
</reference>
<dbReference type="GO" id="GO:0051539">
    <property type="term" value="F:4 iron, 4 sulfur cluster binding"/>
    <property type="evidence" value="ECO:0007669"/>
    <property type="project" value="UniProtKB-KW"/>
</dbReference>
<feature type="domain" description="PAC" evidence="20">
    <location>
        <begin position="228"/>
        <end position="278"/>
    </location>
</feature>
<dbReference type="GO" id="GO:0000155">
    <property type="term" value="F:phosphorelay sensor kinase activity"/>
    <property type="evidence" value="ECO:0007669"/>
    <property type="project" value="InterPro"/>
</dbReference>
<dbReference type="SMART" id="SM00091">
    <property type="entry name" value="PAS"/>
    <property type="match status" value="1"/>
</dbReference>
<dbReference type="Proteomes" id="UP000192042">
    <property type="component" value="Chromosome I"/>
</dbReference>
<keyword evidence="22" id="KW-1185">Reference proteome</keyword>
<evidence type="ECO:0000256" key="10">
    <source>
        <dbReference type="ARBA" id="ARBA00022777"/>
    </source>
</evidence>
<feature type="domain" description="Histidine kinase" evidence="18">
    <location>
        <begin position="297"/>
        <end position="489"/>
    </location>
</feature>
<protein>
    <recommendedName>
        <fullName evidence="5">Oxygen sensor histidine kinase NreB</fullName>
        <ecNumber evidence="4">2.7.13.3</ecNumber>
    </recommendedName>
    <alternativeName>
        <fullName evidence="15">Nitrogen regulation protein B</fullName>
    </alternativeName>
</protein>
<dbReference type="EMBL" id="LT828648">
    <property type="protein sequence ID" value="SLM48234.1"/>
    <property type="molecule type" value="Genomic_DNA"/>
</dbReference>
<evidence type="ECO:0000256" key="17">
    <source>
        <dbReference type="SAM" id="Phobius"/>
    </source>
</evidence>
<dbReference type="Gene3D" id="3.30.450.20">
    <property type="entry name" value="PAS domain"/>
    <property type="match status" value="1"/>
</dbReference>
<dbReference type="PROSITE" id="PS50113">
    <property type="entry name" value="PAC"/>
    <property type="match status" value="1"/>
</dbReference>
<dbReference type="PROSITE" id="PS50112">
    <property type="entry name" value="PAS"/>
    <property type="match status" value="1"/>
</dbReference>
<comment type="subcellular location">
    <subcellularLocation>
        <location evidence="3">Cytoplasm</location>
    </subcellularLocation>
</comment>
<evidence type="ECO:0000256" key="11">
    <source>
        <dbReference type="ARBA" id="ARBA00023004"/>
    </source>
</evidence>
<comment type="catalytic activity">
    <reaction evidence="1">
        <text>ATP + protein L-histidine = ADP + protein N-phospho-L-histidine.</text>
        <dbReference type="EC" id="2.7.13.3"/>
    </reaction>
</comment>
<dbReference type="InterPro" id="IPR004358">
    <property type="entry name" value="Sig_transdc_His_kin-like_C"/>
</dbReference>
<keyword evidence="16" id="KW-0175">Coiled coil</keyword>
<keyword evidence="13" id="KW-0411">Iron-sulfur</keyword>
<dbReference type="InterPro" id="IPR050482">
    <property type="entry name" value="Sensor_HK_TwoCompSys"/>
</dbReference>
<keyword evidence="17" id="KW-0812">Transmembrane</keyword>
<dbReference type="InterPro" id="IPR003594">
    <property type="entry name" value="HATPase_dom"/>
</dbReference>
<dbReference type="InterPro" id="IPR035965">
    <property type="entry name" value="PAS-like_dom_sf"/>
</dbReference>
<evidence type="ECO:0000313" key="22">
    <source>
        <dbReference type="Proteomes" id="UP000192042"/>
    </source>
</evidence>
<dbReference type="SMART" id="SM00387">
    <property type="entry name" value="HATPase_c"/>
    <property type="match status" value="1"/>
</dbReference>
<dbReference type="SUPFAM" id="SSF55785">
    <property type="entry name" value="PYP-like sensor domain (PAS domain)"/>
    <property type="match status" value="1"/>
</dbReference>
<dbReference type="PRINTS" id="PR00344">
    <property type="entry name" value="BCTRLSENSOR"/>
</dbReference>
<name>A0A1W1I5E8_9BACT</name>
<dbReference type="InterPro" id="IPR000700">
    <property type="entry name" value="PAS-assoc_C"/>
</dbReference>
<evidence type="ECO:0000256" key="16">
    <source>
        <dbReference type="SAM" id="Coils"/>
    </source>
</evidence>
<feature type="domain" description="PAS" evidence="19">
    <location>
        <begin position="150"/>
        <end position="202"/>
    </location>
</feature>
<feature type="transmembrane region" description="Helical" evidence="17">
    <location>
        <begin position="49"/>
        <end position="71"/>
    </location>
</feature>
<keyword evidence="17" id="KW-0472">Membrane</keyword>
<feature type="coiled-coil region" evidence="16">
    <location>
        <begin position="101"/>
        <end position="132"/>
    </location>
</feature>
<evidence type="ECO:0000259" key="20">
    <source>
        <dbReference type="PROSITE" id="PS50113"/>
    </source>
</evidence>
<evidence type="ECO:0000256" key="12">
    <source>
        <dbReference type="ARBA" id="ARBA00023012"/>
    </source>
</evidence>
<dbReference type="CDD" id="cd00130">
    <property type="entry name" value="PAS"/>
    <property type="match status" value="1"/>
</dbReference>
<dbReference type="PANTHER" id="PTHR24421">
    <property type="entry name" value="NITRATE/NITRITE SENSOR PROTEIN NARX-RELATED"/>
    <property type="match status" value="1"/>
</dbReference>
<keyword evidence="7" id="KW-0963">Cytoplasm</keyword>
<accession>A0A1W1I5E8</accession>
<evidence type="ECO:0000256" key="13">
    <source>
        <dbReference type="ARBA" id="ARBA00023014"/>
    </source>
</evidence>
<comment type="cofactor">
    <cofactor evidence="2">
        <name>[4Fe-4S] cluster</name>
        <dbReference type="ChEBI" id="CHEBI:49883"/>
    </cofactor>
</comment>
<dbReference type="GO" id="GO:0046983">
    <property type="term" value="F:protein dimerization activity"/>
    <property type="evidence" value="ECO:0007669"/>
    <property type="project" value="InterPro"/>
</dbReference>
<dbReference type="AlphaFoldDB" id="A0A1W1I5E8"/>
<keyword evidence="11" id="KW-0408">Iron</keyword>
<sequence>MINEWWRIGAILLLIAGLFVLDILTPLGFADHFLYALVVVIAIGSRIRWLMSATAVLSTALTVLAVFLSSSTPELPLWIPIGNCAFTIIIIWVVVWFALKRRQAEAALQKANERLEEKVVERTRQLAGVNEALVSEVTERMQTEQAFRLSEGRLAGILDIAQDAIILIEEDRSISLFNQGASRLFGYSPEEVLGRPVELLLPARYRIHHPSNVQAFAFGPESARPMAERREVFGLRKDGREFPAEASISKLTIAEKTTFTVILRDITDRQQTEQQLQSLTAQLMTAQEEERRRISRELHDDINQRLAILAIELGNMETEPALSGEQSRQAIQSLAQRLATISDDVRRIAYQFHSSILDDLGLPAALTQLTDEFSARTGVKTIVVQEELTQPFPRDVASCLYRITQESLANVSRHATASRVELELTCDGSAVTLSIQDNGKGFDPAQHRHRRGLGLINMRERVRAIQGRMEIHSQTGQGTRISVLVPLPGVTADEETSNPAG</sequence>
<feature type="transmembrane region" description="Helical" evidence="17">
    <location>
        <begin position="77"/>
        <end position="99"/>
    </location>
</feature>
<dbReference type="Pfam" id="PF02518">
    <property type="entry name" value="HATPase_c"/>
    <property type="match status" value="1"/>
</dbReference>
<dbReference type="RefSeq" id="WP_155970029.1">
    <property type="nucleotide sequence ID" value="NZ_LT828648.1"/>
</dbReference>
<evidence type="ECO:0000313" key="21">
    <source>
        <dbReference type="EMBL" id="SLM48234.1"/>
    </source>
</evidence>
<evidence type="ECO:0000256" key="15">
    <source>
        <dbReference type="ARBA" id="ARBA00030800"/>
    </source>
</evidence>
<gene>
    <name evidence="21" type="ORF">NSJP_2062</name>
</gene>
<keyword evidence="9" id="KW-0479">Metal-binding</keyword>
<dbReference type="InterPro" id="IPR005467">
    <property type="entry name" value="His_kinase_dom"/>
</dbReference>
<evidence type="ECO:0000259" key="19">
    <source>
        <dbReference type="PROSITE" id="PS50112"/>
    </source>
</evidence>
<dbReference type="KEGG" id="nja:NSJP_2062"/>
<dbReference type="STRING" id="1325564.NSJP_2062"/>
<dbReference type="GO" id="GO:0016020">
    <property type="term" value="C:membrane"/>
    <property type="evidence" value="ECO:0007669"/>
    <property type="project" value="InterPro"/>
</dbReference>
<dbReference type="Pfam" id="PF07730">
    <property type="entry name" value="HisKA_3"/>
    <property type="match status" value="1"/>
</dbReference>
<dbReference type="Pfam" id="PF13426">
    <property type="entry name" value="PAS_9"/>
    <property type="match status" value="1"/>
</dbReference>
<dbReference type="NCBIfam" id="TIGR00229">
    <property type="entry name" value="sensory_box"/>
    <property type="match status" value="1"/>
</dbReference>
<dbReference type="PROSITE" id="PS50109">
    <property type="entry name" value="HIS_KIN"/>
    <property type="match status" value="1"/>
</dbReference>
<dbReference type="OrthoDB" id="9792869at2"/>
<dbReference type="PANTHER" id="PTHR24421:SF58">
    <property type="entry name" value="SIGNAL TRANSDUCTION HISTIDINE-PROTEIN KINASE_PHOSPHATASE UHPB"/>
    <property type="match status" value="1"/>
</dbReference>
<dbReference type="CDD" id="cd16917">
    <property type="entry name" value="HATPase_UhpB-NarQ-NarX-like"/>
    <property type="match status" value="1"/>
</dbReference>
<dbReference type="InterPro" id="IPR011712">
    <property type="entry name" value="Sig_transdc_His_kin_sub3_dim/P"/>
</dbReference>
<keyword evidence="10" id="KW-0418">Kinase</keyword>
<keyword evidence="8" id="KW-0808">Transferase</keyword>
<dbReference type="EC" id="2.7.13.3" evidence="4"/>
<evidence type="ECO:0000256" key="7">
    <source>
        <dbReference type="ARBA" id="ARBA00022490"/>
    </source>
</evidence>
<evidence type="ECO:0000256" key="5">
    <source>
        <dbReference type="ARBA" id="ARBA00017322"/>
    </source>
</evidence>
<dbReference type="SUPFAM" id="SSF55874">
    <property type="entry name" value="ATPase domain of HSP90 chaperone/DNA topoisomerase II/histidine kinase"/>
    <property type="match status" value="1"/>
</dbReference>
<evidence type="ECO:0000256" key="2">
    <source>
        <dbReference type="ARBA" id="ARBA00001966"/>
    </source>
</evidence>